<evidence type="ECO:0000313" key="1">
    <source>
        <dbReference type="EMBL" id="KAF7987983.1"/>
    </source>
</evidence>
<protein>
    <submittedName>
        <fullName evidence="1">Uncharacterized protein</fullName>
    </submittedName>
</protein>
<dbReference type="EMBL" id="JACMRX010000006">
    <property type="protein sequence ID" value="KAF7987983.1"/>
    <property type="molecule type" value="Genomic_DNA"/>
</dbReference>
<sequence>MNVDVNDNDFEETTDIPIDESSTVIFNPDCSYAIAPEENRTPKSLIFDNDADELSFPQIYYGQKRVSSTKKQPSTYKIANSEIRRFDRRGASNDRLLYVWAKLRIH</sequence>
<dbReference type="Proteomes" id="UP000639338">
    <property type="component" value="Unassembled WGS sequence"/>
</dbReference>
<name>A0A834XKL8_APHGI</name>
<comment type="caution">
    <text evidence="1">The sequence shown here is derived from an EMBL/GenBank/DDBJ whole genome shotgun (WGS) entry which is preliminary data.</text>
</comment>
<proteinExistence type="predicted"/>
<organism evidence="1 2">
    <name type="scientific">Aphidius gifuensis</name>
    <name type="common">Parasitoid wasp</name>
    <dbReference type="NCBI Taxonomy" id="684658"/>
    <lineage>
        <taxon>Eukaryota</taxon>
        <taxon>Metazoa</taxon>
        <taxon>Ecdysozoa</taxon>
        <taxon>Arthropoda</taxon>
        <taxon>Hexapoda</taxon>
        <taxon>Insecta</taxon>
        <taxon>Pterygota</taxon>
        <taxon>Neoptera</taxon>
        <taxon>Endopterygota</taxon>
        <taxon>Hymenoptera</taxon>
        <taxon>Apocrita</taxon>
        <taxon>Ichneumonoidea</taxon>
        <taxon>Braconidae</taxon>
        <taxon>Aphidiinae</taxon>
        <taxon>Aphidius</taxon>
    </lineage>
</organism>
<accession>A0A834XKL8</accession>
<gene>
    <name evidence="1" type="ORF">HCN44_004799</name>
</gene>
<evidence type="ECO:0000313" key="2">
    <source>
        <dbReference type="Proteomes" id="UP000639338"/>
    </source>
</evidence>
<dbReference type="OrthoDB" id="7548289at2759"/>
<dbReference type="AlphaFoldDB" id="A0A834XKL8"/>
<keyword evidence="2" id="KW-1185">Reference proteome</keyword>
<reference evidence="1 2" key="1">
    <citation type="submission" date="2020-08" db="EMBL/GenBank/DDBJ databases">
        <title>Aphidius gifuensis genome sequencing and assembly.</title>
        <authorList>
            <person name="Du Z."/>
        </authorList>
    </citation>
    <scope>NUCLEOTIDE SEQUENCE [LARGE SCALE GENOMIC DNA]</scope>
    <source>
        <strain evidence="1">YNYX2018</strain>
        <tissue evidence="1">Adults</tissue>
    </source>
</reference>